<name>A0A8B6XAN2_9BURK</name>
<keyword evidence="1" id="KW-0808">Transferase</keyword>
<reference evidence="4" key="1">
    <citation type="journal article" date="1999" name="Glycobiology">
        <title>Conserved domains of glycosyltransferases.</title>
        <authorList>
            <person name="Kapitonov D."/>
            <person name="Yu R.K."/>
        </authorList>
    </citation>
    <scope>NUCLEOTIDE SEQUENCE</scope>
</reference>
<proteinExistence type="predicted"/>
<dbReference type="PANTHER" id="PTHR46401:SF2">
    <property type="entry name" value="GLYCOSYLTRANSFERASE WBBK-RELATED"/>
    <property type="match status" value="1"/>
</dbReference>
<organism evidence="3 4">
    <name type="scientific">Derxia gummosa DSM 723</name>
    <dbReference type="NCBI Taxonomy" id="1121388"/>
    <lineage>
        <taxon>Bacteria</taxon>
        <taxon>Pseudomonadati</taxon>
        <taxon>Pseudomonadota</taxon>
        <taxon>Betaproteobacteria</taxon>
        <taxon>Burkholderiales</taxon>
        <taxon>Alcaligenaceae</taxon>
        <taxon>Derxia</taxon>
    </lineage>
</organism>
<dbReference type="CDD" id="cd03809">
    <property type="entry name" value="GT4_MtfB-like"/>
    <property type="match status" value="1"/>
</dbReference>
<dbReference type="Pfam" id="PF00534">
    <property type="entry name" value="Glycos_transf_1"/>
    <property type="match status" value="1"/>
</dbReference>
<dbReference type="OrthoDB" id="433681at2"/>
<feature type="domain" description="Glycosyl transferase family 1" evidence="2">
    <location>
        <begin position="189"/>
        <end position="337"/>
    </location>
</feature>
<keyword evidence="3" id="KW-1185">Reference proteome</keyword>
<evidence type="ECO:0000259" key="2">
    <source>
        <dbReference type="Pfam" id="PF00534"/>
    </source>
</evidence>
<dbReference type="InterPro" id="IPR001296">
    <property type="entry name" value="Glyco_trans_1"/>
</dbReference>
<reference evidence="4" key="4">
    <citation type="submission" date="2025-08" db="UniProtKB">
        <authorList>
            <consortium name="RefSeq"/>
        </authorList>
    </citation>
    <scope>IDENTIFICATION</scope>
</reference>
<dbReference type="GO" id="GO:0009103">
    <property type="term" value="P:lipopolysaccharide biosynthetic process"/>
    <property type="evidence" value="ECO:0007669"/>
    <property type="project" value="TreeGrafter"/>
</dbReference>
<reference evidence="4" key="2">
    <citation type="journal article" date="2003" name="J. Mol. Biol.">
        <title>An evolving hierarchical family classification for glycosyltransferases.</title>
        <authorList>
            <person name="Coutinho P.M."/>
            <person name="Deleury E."/>
            <person name="Davies G.J."/>
            <person name="Henrissat B."/>
        </authorList>
    </citation>
    <scope>NUCLEOTIDE SEQUENCE</scope>
</reference>
<dbReference type="RefSeq" id="WP_156924251.1">
    <property type="nucleotide sequence ID" value="NZ_AXWS01000004.1"/>
</dbReference>
<evidence type="ECO:0000256" key="1">
    <source>
        <dbReference type="ARBA" id="ARBA00022679"/>
    </source>
</evidence>
<evidence type="ECO:0000313" key="4">
    <source>
        <dbReference type="RefSeq" id="WP_156924251.1"/>
    </source>
</evidence>
<reference evidence="4" key="3">
    <citation type="journal article" date="2006" name="Glycobiology">
        <title>Structures and mechanisms of glycosyltransferases.</title>
        <authorList>
            <person name="Breton C."/>
            <person name="Snajdrova L."/>
            <person name="Jeanneau C."/>
            <person name="Koca J."/>
            <person name="Imberty A."/>
        </authorList>
    </citation>
    <scope>NUCLEOTIDE SEQUENCE</scope>
</reference>
<dbReference type="PANTHER" id="PTHR46401">
    <property type="entry name" value="GLYCOSYLTRANSFERASE WBBK-RELATED"/>
    <property type="match status" value="1"/>
</dbReference>
<evidence type="ECO:0000313" key="3">
    <source>
        <dbReference type="Proteomes" id="UP000675920"/>
    </source>
</evidence>
<dbReference type="Gene3D" id="3.40.50.2000">
    <property type="entry name" value="Glycogen Phosphorylase B"/>
    <property type="match status" value="2"/>
</dbReference>
<sequence length="367" mass="40477">MNKIYINGRFLSQRVTGVQRFGREVLLALDACLDEGRAHFEHLQFILLVPAGTAVPKLRAIMSESLGKCDGHAWEQIDLPRRVGRALLLNFGFTGPLFKRNQIITVHDGAVVRMPEGYSRQFRLWYRLVVGLIGRRARSTVAVSEFSANEAVECFGLPRERIAVSGEGWEHIREVRADDAILRRAGLADQGYFLVVSSPAKHKNFPIVGEALQLLGTTAPRCIAVGAVDKRVFRDDDAKVGAIEHLGYVSDGELKSLYAHALGFIMPSFYEGFGIPPLEAMACNAAVISSTANALQEVCGEAAIYFRPESARELAAAVASVREHPELRASLAREAQARLAHYSWRSAARCYLRLVCEQFDLAPGVMP</sequence>
<protein>
    <submittedName>
        <fullName evidence="4">Glycosyltransferase family 4 protein</fullName>
        <ecNumber evidence="4">2.4.-.-</ecNumber>
    </submittedName>
</protein>
<dbReference type="EC" id="2.4.-.-" evidence="4"/>
<dbReference type="AlphaFoldDB" id="A0A8B6XAN2"/>
<dbReference type="SUPFAM" id="SSF53756">
    <property type="entry name" value="UDP-Glycosyltransferase/glycogen phosphorylase"/>
    <property type="match status" value="1"/>
</dbReference>
<dbReference type="GO" id="GO:0016757">
    <property type="term" value="F:glycosyltransferase activity"/>
    <property type="evidence" value="ECO:0007669"/>
    <property type="project" value="InterPro"/>
</dbReference>
<dbReference type="Proteomes" id="UP000675920">
    <property type="component" value="Unplaced"/>
</dbReference>
<accession>A0A8B6XAN2</accession>